<organism evidence="2 3">
    <name type="scientific">Phaeobacter italicus</name>
    <dbReference type="NCBI Taxonomy" id="481446"/>
    <lineage>
        <taxon>Bacteria</taxon>
        <taxon>Pseudomonadati</taxon>
        <taxon>Pseudomonadota</taxon>
        <taxon>Alphaproteobacteria</taxon>
        <taxon>Rhodobacterales</taxon>
        <taxon>Roseobacteraceae</taxon>
        <taxon>Phaeobacter</taxon>
    </lineage>
</organism>
<evidence type="ECO:0000313" key="3">
    <source>
        <dbReference type="Proteomes" id="UP000043764"/>
    </source>
</evidence>
<feature type="signal peptide" evidence="1">
    <location>
        <begin position="1"/>
        <end position="26"/>
    </location>
</feature>
<protein>
    <submittedName>
        <fullName evidence="2">Uncharacterized protein</fullName>
    </submittedName>
</protein>
<dbReference type="AlphaFoldDB" id="A0A0H5DIH8"/>
<dbReference type="RefSeq" id="WP_037302725.1">
    <property type="nucleotide sequence ID" value="NZ_CAKZKN010000109.1"/>
</dbReference>
<reference evidence="2 3" key="1">
    <citation type="submission" date="2015-05" db="EMBL/GenBank/DDBJ databases">
        <authorList>
            <person name="Rodrigo-Torres Lidia"/>
            <person name="Arahal R.David."/>
        </authorList>
    </citation>
    <scope>NUCLEOTIDE SEQUENCE [LARGE SCALE GENOMIC DNA]</scope>
    <source>
        <strain evidence="2 3">CECT 7321</strain>
    </source>
</reference>
<dbReference type="OrthoDB" id="7659053at2"/>
<keyword evidence="3" id="KW-1185">Reference proteome</keyword>
<dbReference type="STRING" id="481446.NIT7645_03731"/>
<dbReference type="GeneID" id="78397691"/>
<sequence>MKFFVTATLCATLVTGVLPAPVGAGAIEKACRQSDRSAANPSLCRCIQSVANASLNRAERKTVSKWFKDPHQAQVVRQSDRRSDERLWARYKAFGENATRICG</sequence>
<evidence type="ECO:0000256" key="1">
    <source>
        <dbReference type="SAM" id="SignalP"/>
    </source>
</evidence>
<accession>A0A0H5DIH8</accession>
<dbReference type="EMBL" id="CVRL01000035">
    <property type="protein sequence ID" value="CRL11801.1"/>
    <property type="molecule type" value="Genomic_DNA"/>
</dbReference>
<proteinExistence type="predicted"/>
<name>A0A0H5DIH8_9RHOB</name>
<evidence type="ECO:0000313" key="2">
    <source>
        <dbReference type="EMBL" id="CRL11801.1"/>
    </source>
</evidence>
<feature type="chain" id="PRO_5009773480" evidence="1">
    <location>
        <begin position="27"/>
        <end position="103"/>
    </location>
</feature>
<dbReference type="Proteomes" id="UP000043764">
    <property type="component" value="Unassembled WGS sequence"/>
</dbReference>
<gene>
    <name evidence="2" type="ORF">NIT7321_02671</name>
</gene>
<keyword evidence="1" id="KW-0732">Signal</keyword>